<protein>
    <submittedName>
        <fullName evidence="1">Uncharacterized protein</fullName>
    </submittedName>
</protein>
<reference evidence="1 2" key="1">
    <citation type="submission" date="2019-05" db="EMBL/GenBank/DDBJ databases">
        <title>Another draft genome of Portunus trituberculatus and its Hox gene families provides insights of decapod evolution.</title>
        <authorList>
            <person name="Jeong J.-H."/>
            <person name="Song I."/>
            <person name="Kim S."/>
            <person name="Choi T."/>
            <person name="Kim D."/>
            <person name="Ryu S."/>
            <person name="Kim W."/>
        </authorList>
    </citation>
    <scope>NUCLEOTIDE SEQUENCE [LARGE SCALE GENOMIC DNA]</scope>
    <source>
        <tissue evidence="1">Muscle</tissue>
    </source>
</reference>
<proteinExistence type="predicted"/>
<gene>
    <name evidence="1" type="ORF">E2C01_003284</name>
</gene>
<evidence type="ECO:0000313" key="1">
    <source>
        <dbReference type="EMBL" id="MPC10645.1"/>
    </source>
</evidence>
<sequence length="70" mass="7593">MTSSLRSLSVLTQPHLLTDVTFPSPYRRPPRLYRLADVPVIAESAAPVPFLPLPPSLGSRAAHPRLAHGV</sequence>
<keyword evidence="2" id="KW-1185">Reference proteome</keyword>
<organism evidence="1 2">
    <name type="scientific">Portunus trituberculatus</name>
    <name type="common">Swimming crab</name>
    <name type="synonym">Neptunus trituberculatus</name>
    <dbReference type="NCBI Taxonomy" id="210409"/>
    <lineage>
        <taxon>Eukaryota</taxon>
        <taxon>Metazoa</taxon>
        <taxon>Ecdysozoa</taxon>
        <taxon>Arthropoda</taxon>
        <taxon>Crustacea</taxon>
        <taxon>Multicrustacea</taxon>
        <taxon>Malacostraca</taxon>
        <taxon>Eumalacostraca</taxon>
        <taxon>Eucarida</taxon>
        <taxon>Decapoda</taxon>
        <taxon>Pleocyemata</taxon>
        <taxon>Brachyura</taxon>
        <taxon>Eubrachyura</taxon>
        <taxon>Portunoidea</taxon>
        <taxon>Portunidae</taxon>
        <taxon>Portuninae</taxon>
        <taxon>Portunus</taxon>
    </lineage>
</organism>
<dbReference type="Proteomes" id="UP000324222">
    <property type="component" value="Unassembled WGS sequence"/>
</dbReference>
<dbReference type="AlphaFoldDB" id="A0A5B7CNB1"/>
<comment type="caution">
    <text evidence="1">The sequence shown here is derived from an EMBL/GenBank/DDBJ whole genome shotgun (WGS) entry which is preliminary data.</text>
</comment>
<accession>A0A5B7CNB1</accession>
<evidence type="ECO:0000313" key="2">
    <source>
        <dbReference type="Proteomes" id="UP000324222"/>
    </source>
</evidence>
<dbReference type="EMBL" id="VSRR010000125">
    <property type="protein sequence ID" value="MPC10645.1"/>
    <property type="molecule type" value="Genomic_DNA"/>
</dbReference>
<name>A0A5B7CNB1_PORTR</name>